<feature type="chain" id="PRO_5045747586" description="Cytochrome c domain-containing protein" evidence="1">
    <location>
        <begin position="24"/>
        <end position="127"/>
    </location>
</feature>
<protein>
    <recommendedName>
        <fullName evidence="4">Cytochrome c domain-containing protein</fullName>
    </recommendedName>
</protein>
<keyword evidence="3" id="KW-1185">Reference proteome</keyword>
<dbReference type="PROSITE" id="PS51257">
    <property type="entry name" value="PROKAR_LIPOPROTEIN"/>
    <property type="match status" value="1"/>
</dbReference>
<dbReference type="InterPro" id="IPR036909">
    <property type="entry name" value="Cyt_c-like_dom_sf"/>
</dbReference>
<evidence type="ECO:0000256" key="1">
    <source>
        <dbReference type="SAM" id="SignalP"/>
    </source>
</evidence>
<comment type="caution">
    <text evidence="2">The sequence shown here is derived from an EMBL/GenBank/DDBJ whole genome shotgun (WGS) entry which is preliminary data.</text>
</comment>
<feature type="signal peptide" evidence="1">
    <location>
        <begin position="1"/>
        <end position="23"/>
    </location>
</feature>
<dbReference type="Proteomes" id="UP001501692">
    <property type="component" value="Unassembled WGS sequence"/>
</dbReference>
<evidence type="ECO:0000313" key="2">
    <source>
        <dbReference type="EMBL" id="GAA4966597.1"/>
    </source>
</evidence>
<dbReference type="SUPFAM" id="SSF46626">
    <property type="entry name" value="Cytochrome c"/>
    <property type="match status" value="1"/>
</dbReference>
<accession>A0ABP9HBR7</accession>
<dbReference type="EMBL" id="BAABJK010000004">
    <property type="protein sequence ID" value="GAA4966597.1"/>
    <property type="molecule type" value="Genomic_DNA"/>
</dbReference>
<evidence type="ECO:0000313" key="3">
    <source>
        <dbReference type="Proteomes" id="UP001501692"/>
    </source>
</evidence>
<keyword evidence="1" id="KW-0732">Signal</keyword>
<dbReference type="RefSeq" id="WP_345166498.1">
    <property type="nucleotide sequence ID" value="NZ_BAABJK010000004.1"/>
</dbReference>
<evidence type="ECO:0008006" key="4">
    <source>
        <dbReference type="Google" id="ProtNLM"/>
    </source>
</evidence>
<reference evidence="3" key="1">
    <citation type="journal article" date="2019" name="Int. J. Syst. Evol. Microbiol.">
        <title>The Global Catalogue of Microorganisms (GCM) 10K type strain sequencing project: providing services to taxonomists for standard genome sequencing and annotation.</title>
        <authorList>
            <consortium name="The Broad Institute Genomics Platform"/>
            <consortium name="The Broad Institute Genome Sequencing Center for Infectious Disease"/>
            <person name="Wu L."/>
            <person name="Ma J."/>
        </authorList>
    </citation>
    <scope>NUCLEOTIDE SEQUENCE [LARGE SCALE GENOMIC DNA]</scope>
    <source>
        <strain evidence="3">JCM 18287</strain>
    </source>
</reference>
<gene>
    <name evidence="2" type="ORF">GCM10023315_14900</name>
</gene>
<sequence>MKANRLITSALLALLLCSCSNDSENDLIDEPDVIENPNNPNDNKITYSDDIAPIMQSSCVSCHASPPVNGAPFSLINFSQVNQRANGVLNRMSLQSGSPGAMPPSGRLPQATIDLIQQWITDGKLQN</sequence>
<organism evidence="2 3">
    <name type="scientific">Algibacter aquimarinus</name>
    <dbReference type="NCBI Taxonomy" id="1136748"/>
    <lineage>
        <taxon>Bacteria</taxon>
        <taxon>Pseudomonadati</taxon>
        <taxon>Bacteroidota</taxon>
        <taxon>Flavobacteriia</taxon>
        <taxon>Flavobacteriales</taxon>
        <taxon>Flavobacteriaceae</taxon>
        <taxon>Algibacter</taxon>
    </lineage>
</organism>
<proteinExistence type="predicted"/>
<name>A0ABP9HBR7_9FLAO</name>